<evidence type="ECO:0000256" key="2">
    <source>
        <dbReference type="ARBA" id="ARBA00022679"/>
    </source>
</evidence>
<dbReference type="GO" id="GO:0005829">
    <property type="term" value="C:cytosol"/>
    <property type="evidence" value="ECO:0007669"/>
    <property type="project" value="TreeGrafter"/>
</dbReference>
<dbReference type="STRING" id="1319815.HMPREF0202_01436"/>
<dbReference type="eggNOG" id="COG0859">
    <property type="taxonomic scope" value="Bacteria"/>
</dbReference>
<sequence>MKILVIHTAFIGDIVLSTPLLKRIKEVYPEAKITYVTTPIGATILRNNPNVTEIIEYDKRGSHSGVKGLLALGRRLRYENFNMVLTPHRYLRSSILAWLTRSPKRVGYDIASGSCLFTDKISYDKSKHEVDKLLSFIGEVPSNSREKYPIELYPNKKDIDAVDKIWNENNFNNQEIIAVAPGSKWFTKKWPLEYFNEVIDLLVENGKKVIVIGGKDELYLNVNIQQGVLDLRGKTTLLELAEVLKRVKVVLTNDSSPIHIASAFKKTSILAIFGPTVKEFGFFPWSKNSEVLEIENLSCRPCAIHGGDKCPKGHFKCMLDIKPKQVYEKILQILKRV</sequence>
<organism evidence="6 7">
    <name type="scientific">Cetobacterium somerae ATCC BAA-474</name>
    <dbReference type="NCBI Taxonomy" id="1319815"/>
    <lineage>
        <taxon>Bacteria</taxon>
        <taxon>Fusobacteriati</taxon>
        <taxon>Fusobacteriota</taxon>
        <taxon>Fusobacteriia</taxon>
        <taxon>Fusobacteriales</taxon>
        <taxon>Fusobacteriaceae</taxon>
        <taxon>Cetobacterium</taxon>
    </lineage>
</organism>
<dbReference type="AlphaFoldDB" id="U7VCY2"/>
<dbReference type="PATRIC" id="fig|1319815.3.peg.1382"/>
<accession>U7VCY2</accession>
<dbReference type="NCBIfam" id="TIGR02195">
    <property type="entry name" value="heptsyl_trn_II"/>
    <property type="match status" value="1"/>
</dbReference>
<dbReference type="PANTHER" id="PTHR30160">
    <property type="entry name" value="TETRAACYLDISACCHARIDE 4'-KINASE-RELATED"/>
    <property type="match status" value="1"/>
</dbReference>
<dbReference type="GO" id="GO:0009244">
    <property type="term" value="P:lipopolysaccharide core region biosynthetic process"/>
    <property type="evidence" value="ECO:0007669"/>
    <property type="project" value="TreeGrafter"/>
</dbReference>
<keyword evidence="2" id="KW-0808">Transferase</keyword>
<dbReference type="CDD" id="cd03789">
    <property type="entry name" value="GT9_LPS_heptosyltransferase"/>
    <property type="match status" value="1"/>
</dbReference>
<dbReference type="PANTHER" id="PTHR30160:SF1">
    <property type="entry name" value="LIPOPOLYSACCHARIDE 1,2-N-ACETYLGLUCOSAMINETRANSFERASE-RELATED"/>
    <property type="match status" value="1"/>
</dbReference>
<keyword evidence="7" id="KW-1185">Reference proteome</keyword>
<comment type="caution">
    <text evidence="6">The sequence shown here is derived from an EMBL/GenBank/DDBJ whole genome shotgun (WGS) entry which is preliminary data.</text>
</comment>
<dbReference type="InterPro" id="IPR002201">
    <property type="entry name" value="Glyco_trans_9"/>
</dbReference>
<name>U7VCY2_9FUSO</name>
<dbReference type="RefSeq" id="WP_023050974.1">
    <property type="nucleotide sequence ID" value="NZ_CP173065.2"/>
</dbReference>
<reference evidence="6 7" key="1">
    <citation type="submission" date="2013-08" db="EMBL/GenBank/DDBJ databases">
        <authorList>
            <person name="Weinstock G."/>
            <person name="Sodergren E."/>
            <person name="Wylie T."/>
            <person name="Fulton L."/>
            <person name="Fulton R."/>
            <person name="Fronick C."/>
            <person name="O'Laughlin M."/>
            <person name="Godfrey J."/>
            <person name="Miner T."/>
            <person name="Herter B."/>
            <person name="Appelbaum E."/>
            <person name="Cordes M."/>
            <person name="Lek S."/>
            <person name="Wollam A."/>
            <person name="Pepin K.H."/>
            <person name="Palsikar V.B."/>
            <person name="Mitreva M."/>
            <person name="Wilson R.K."/>
        </authorList>
    </citation>
    <scope>NUCLEOTIDE SEQUENCE [LARGE SCALE GENOMIC DNA]</scope>
    <source>
        <strain evidence="6 7">ATCC BAA-474</strain>
    </source>
</reference>
<dbReference type="Pfam" id="PF01075">
    <property type="entry name" value="Glyco_transf_9"/>
    <property type="match status" value="1"/>
</dbReference>
<evidence type="ECO:0000256" key="1">
    <source>
        <dbReference type="ARBA" id="ARBA00022676"/>
    </source>
</evidence>
<evidence type="ECO:0000313" key="7">
    <source>
        <dbReference type="Proteomes" id="UP000017081"/>
    </source>
</evidence>
<dbReference type="EMBL" id="AXZF01000054">
    <property type="protein sequence ID" value="ERT68628.1"/>
    <property type="molecule type" value="Genomic_DNA"/>
</dbReference>
<protein>
    <recommendedName>
        <fullName evidence="4">lipopolysaccharide heptosyltransferase II</fullName>
        <ecNumber evidence="4">2.4.99.24</ecNumber>
    </recommendedName>
</protein>
<dbReference type="InterPro" id="IPR011910">
    <property type="entry name" value="RfaF"/>
</dbReference>
<dbReference type="HOGENOM" id="CLU_038371_3_0_0"/>
<comment type="catalytic activity">
    <reaction evidence="5">
        <text>an L-alpha-D-Hep-(1-&gt;5)-[alpha-Kdo-(2-&gt;4)]-alpha-Kdo-(2-&gt;6)-lipid A + ADP-L-glycero-beta-D-manno-heptose = an L-alpha-D-Hep-(1-&gt;3)-L-alpha-D-Hep-(1-&gt;5)-[alpha-Kdo-(2-&gt;4)]-alpha-Kdo-(2-&gt;6)-lipid A + ADP + H(+)</text>
        <dbReference type="Rhea" id="RHEA:74071"/>
        <dbReference type="ChEBI" id="CHEBI:15378"/>
        <dbReference type="ChEBI" id="CHEBI:61506"/>
        <dbReference type="ChEBI" id="CHEBI:193068"/>
        <dbReference type="ChEBI" id="CHEBI:193069"/>
        <dbReference type="ChEBI" id="CHEBI:456216"/>
        <dbReference type="EC" id="2.4.99.24"/>
    </reaction>
</comment>
<dbReference type="Proteomes" id="UP000017081">
    <property type="component" value="Unassembled WGS sequence"/>
</dbReference>
<keyword evidence="1" id="KW-0328">Glycosyltransferase</keyword>
<evidence type="ECO:0000256" key="5">
    <source>
        <dbReference type="ARBA" id="ARBA00047503"/>
    </source>
</evidence>
<dbReference type="EC" id="2.4.99.24" evidence="4"/>
<evidence type="ECO:0000256" key="3">
    <source>
        <dbReference type="ARBA" id="ARBA00043995"/>
    </source>
</evidence>
<evidence type="ECO:0000256" key="4">
    <source>
        <dbReference type="ARBA" id="ARBA00044042"/>
    </source>
</evidence>
<dbReference type="Gene3D" id="3.40.50.2000">
    <property type="entry name" value="Glycogen Phosphorylase B"/>
    <property type="match status" value="2"/>
</dbReference>
<dbReference type="GO" id="GO:0008713">
    <property type="term" value="F:ADP-heptose-lipopolysaccharide heptosyltransferase activity"/>
    <property type="evidence" value="ECO:0007669"/>
    <property type="project" value="UniProtKB-EC"/>
</dbReference>
<evidence type="ECO:0000313" key="6">
    <source>
        <dbReference type="EMBL" id="ERT68628.1"/>
    </source>
</evidence>
<dbReference type="SUPFAM" id="SSF53756">
    <property type="entry name" value="UDP-Glycosyltransferase/glycogen phosphorylase"/>
    <property type="match status" value="1"/>
</dbReference>
<dbReference type="InterPro" id="IPR051199">
    <property type="entry name" value="LPS_LOS_Heptosyltrfase"/>
</dbReference>
<gene>
    <name evidence="6" type="ORF">HMPREF0202_01436</name>
</gene>
<comment type="similarity">
    <text evidence="3">Belongs to the glycosyltransferase 9 family.</text>
</comment>
<proteinExistence type="inferred from homology"/>